<comment type="caution">
    <text evidence="1">The sequence shown here is derived from an EMBL/GenBank/DDBJ whole genome shotgun (WGS) entry which is preliminary data.</text>
</comment>
<dbReference type="EMBL" id="CAUYUJ010016559">
    <property type="protein sequence ID" value="CAK0866647.1"/>
    <property type="molecule type" value="Genomic_DNA"/>
</dbReference>
<name>A0ABN9V1P6_9DINO</name>
<accession>A0ABN9V1P6</accession>
<sequence length="312" mass="33035">MLARAGCPASMAVRFVAWRLRQLCSEWVADGCDIATFRLQAELAAALAERDAFLGGTYCSIGDVSLRIGSSLALALMALLEGRLPRGADHNYNALRRDVALQSDGKCVGVPAAPPVPLPCSQKDRRLDARAGAQEAAAACASLGAEAKLAQVHEVAAQPLAWARLLAGRRFARRDGDFLQCVFVLQSKVGIDVLGDRPMAAGFEPDALVWVSCPEAVWRPGRVVAGPGLRVALPVPGGDEGEEEVIDVGAPQPAQGALASPRKPALRVLRRNAALVGDGALRFDDLTDVPELHEAAVLHALNVRFCKGVIFE</sequence>
<evidence type="ECO:0000313" key="1">
    <source>
        <dbReference type="EMBL" id="CAK0866647.1"/>
    </source>
</evidence>
<reference evidence="1" key="1">
    <citation type="submission" date="2023-10" db="EMBL/GenBank/DDBJ databases">
        <authorList>
            <person name="Chen Y."/>
            <person name="Shah S."/>
            <person name="Dougan E. K."/>
            <person name="Thang M."/>
            <person name="Chan C."/>
        </authorList>
    </citation>
    <scope>NUCLEOTIDE SEQUENCE [LARGE SCALE GENOMIC DNA]</scope>
</reference>
<organism evidence="1 2">
    <name type="scientific">Prorocentrum cordatum</name>
    <dbReference type="NCBI Taxonomy" id="2364126"/>
    <lineage>
        <taxon>Eukaryota</taxon>
        <taxon>Sar</taxon>
        <taxon>Alveolata</taxon>
        <taxon>Dinophyceae</taxon>
        <taxon>Prorocentrales</taxon>
        <taxon>Prorocentraceae</taxon>
        <taxon>Prorocentrum</taxon>
    </lineage>
</organism>
<protein>
    <submittedName>
        <fullName evidence="1">Uncharacterized protein</fullName>
    </submittedName>
</protein>
<dbReference type="Proteomes" id="UP001189429">
    <property type="component" value="Unassembled WGS sequence"/>
</dbReference>
<evidence type="ECO:0000313" key="2">
    <source>
        <dbReference type="Proteomes" id="UP001189429"/>
    </source>
</evidence>
<keyword evidence="2" id="KW-1185">Reference proteome</keyword>
<proteinExistence type="predicted"/>
<gene>
    <name evidence="1" type="ORF">PCOR1329_LOCUS53777</name>
</gene>